<dbReference type="InterPro" id="IPR003528">
    <property type="entry name" value="Long_hematopoietin_rcpt_CS"/>
</dbReference>
<keyword evidence="13" id="KW-0675">Receptor</keyword>
<evidence type="ECO:0000313" key="21">
    <source>
        <dbReference type="Proteomes" id="UP001187415"/>
    </source>
</evidence>
<evidence type="ECO:0000256" key="16">
    <source>
        <dbReference type="SAM" id="MobiDB-lite"/>
    </source>
</evidence>
<evidence type="ECO:0000256" key="15">
    <source>
        <dbReference type="ARBA" id="ARBA00031294"/>
    </source>
</evidence>
<dbReference type="SMART" id="SM00256">
    <property type="entry name" value="FBOX"/>
    <property type="match status" value="1"/>
</dbReference>
<dbReference type="Pfam" id="PF00041">
    <property type="entry name" value="fn3"/>
    <property type="match status" value="1"/>
</dbReference>
<dbReference type="PROSITE" id="PS50853">
    <property type="entry name" value="FN3"/>
    <property type="match status" value="1"/>
</dbReference>
<keyword evidence="14" id="KW-0325">Glycoprotein</keyword>
<evidence type="ECO:0000256" key="10">
    <source>
        <dbReference type="ARBA" id="ARBA00022729"/>
    </source>
</evidence>
<dbReference type="InterPro" id="IPR013783">
    <property type="entry name" value="Ig-like_fold"/>
</dbReference>
<name>A0AA88MF83_CHASR</name>
<evidence type="ECO:0000256" key="2">
    <source>
        <dbReference type="ARBA" id="ARBA00004613"/>
    </source>
</evidence>
<keyword evidence="11 17" id="KW-1133">Transmembrane helix</keyword>
<evidence type="ECO:0000256" key="6">
    <source>
        <dbReference type="ARBA" id="ARBA00022525"/>
    </source>
</evidence>
<feature type="compositionally biased region" description="Basic and acidic residues" evidence="16">
    <location>
        <begin position="908"/>
        <end position="936"/>
    </location>
</feature>
<dbReference type="CDD" id="cd00063">
    <property type="entry name" value="FN3"/>
    <property type="match status" value="1"/>
</dbReference>
<dbReference type="AlphaFoldDB" id="A0AA88MF83"/>
<keyword evidence="7" id="KW-0597">Phosphoprotein</keyword>
<feature type="region of interest" description="Disordered" evidence="16">
    <location>
        <begin position="907"/>
        <end position="984"/>
    </location>
</feature>
<keyword evidence="5" id="KW-1003">Cell membrane</keyword>
<dbReference type="GO" id="GO:0005576">
    <property type="term" value="C:extracellular region"/>
    <property type="evidence" value="ECO:0007669"/>
    <property type="project" value="UniProtKB-SubCell"/>
</dbReference>
<evidence type="ECO:0000256" key="4">
    <source>
        <dbReference type="ARBA" id="ARBA00017448"/>
    </source>
</evidence>
<dbReference type="PROSITE" id="PS50181">
    <property type="entry name" value="FBOX"/>
    <property type="match status" value="1"/>
</dbReference>
<keyword evidence="6" id="KW-0964">Secreted</keyword>
<evidence type="ECO:0000259" key="19">
    <source>
        <dbReference type="PROSITE" id="PS50853"/>
    </source>
</evidence>
<dbReference type="PROSITE" id="PS01352">
    <property type="entry name" value="HEMATOPO_REC_L_F1"/>
    <property type="match status" value="1"/>
</dbReference>
<evidence type="ECO:0000256" key="9">
    <source>
        <dbReference type="ARBA" id="ARBA00022692"/>
    </source>
</evidence>
<evidence type="ECO:0000256" key="11">
    <source>
        <dbReference type="ARBA" id="ARBA00022989"/>
    </source>
</evidence>
<dbReference type="GO" id="GO:0000209">
    <property type="term" value="P:protein polyubiquitination"/>
    <property type="evidence" value="ECO:0007669"/>
    <property type="project" value="TreeGrafter"/>
</dbReference>
<dbReference type="InterPro" id="IPR025871">
    <property type="entry name" value="GHBP"/>
</dbReference>
<dbReference type="Gene3D" id="1.20.1280.50">
    <property type="match status" value="1"/>
</dbReference>
<dbReference type="Gene3D" id="2.60.40.10">
    <property type="entry name" value="Immunoglobulins"/>
    <property type="match status" value="2"/>
</dbReference>
<dbReference type="Pfam" id="PF09067">
    <property type="entry name" value="EpoR_lig-bind"/>
    <property type="match status" value="1"/>
</dbReference>
<evidence type="ECO:0000256" key="7">
    <source>
        <dbReference type="ARBA" id="ARBA00022553"/>
    </source>
</evidence>
<keyword evidence="21" id="KW-1185">Reference proteome</keyword>
<evidence type="ECO:0000256" key="1">
    <source>
        <dbReference type="ARBA" id="ARBA00004251"/>
    </source>
</evidence>
<evidence type="ECO:0000256" key="14">
    <source>
        <dbReference type="ARBA" id="ARBA00023180"/>
    </source>
</evidence>
<feature type="transmembrane region" description="Helical" evidence="17">
    <location>
        <begin position="680"/>
        <end position="703"/>
    </location>
</feature>
<dbReference type="GO" id="GO:0005886">
    <property type="term" value="C:plasma membrane"/>
    <property type="evidence" value="ECO:0007669"/>
    <property type="project" value="UniProtKB-SubCell"/>
</dbReference>
<dbReference type="GO" id="GO:0031146">
    <property type="term" value="P:SCF-dependent proteasomal ubiquitin-dependent protein catabolic process"/>
    <property type="evidence" value="ECO:0007669"/>
    <property type="project" value="InterPro"/>
</dbReference>
<evidence type="ECO:0000256" key="17">
    <source>
        <dbReference type="SAM" id="Phobius"/>
    </source>
</evidence>
<dbReference type="InterPro" id="IPR003961">
    <property type="entry name" value="FN3_dom"/>
</dbReference>
<keyword evidence="8" id="KW-0254">Endocytosis</keyword>
<evidence type="ECO:0000256" key="8">
    <source>
        <dbReference type="ARBA" id="ARBA00022583"/>
    </source>
</evidence>
<feature type="compositionally biased region" description="Polar residues" evidence="16">
    <location>
        <begin position="948"/>
        <end position="961"/>
    </location>
</feature>
<dbReference type="GO" id="GO:0006897">
    <property type="term" value="P:endocytosis"/>
    <property type="evidence" value="ECO:0007669"/>
    <property type="project" value="UniProtKB-KW"/>
</dbReference>
<dbReference type="InterPro" id="IPR039588">
    <property type="entry name" value="FBXO4"/>
</dbReference>
<protein>
    <recommendedName>
        <fullName evidence="4">Growth hormone receptor</fullName>
    </recommendedName>
    <alternativeName>
        <fullName evidence="15">Somatotropin receptor</fullName>
    </alternativeName>
</protein>
<keyword evidence="10" id="KW-0732">Signal</keyword>
<dbReference type="InterPro" id="IPR027417">
    <property type="entry name" value="P-loop_NTPase"/>
</dbReference>
<keyword evidence="9 17" id="KW-0812">Transmembrane</keyword>
<feature type="compositionally biased region" description="Basic and acidic residues" evidence="16">
    <location>
        <begin position="855"/>
        <end position="864"/>
    </location>
</feature>
<dbReference type="GO" id="GO:0004896">
    <property type="term" value="F:cytokine receptor activity"/>
    <property type="evidence" value="ECO:0007669"/>
    <property type="project" value="InterPro"/>
</dbReference>
<evidence type="ECO:0000256" key="3">
    <source>
        <dbReference type="ARBA" id="ARBA00007885"/>
    </source>
</evidence>
<sequence>MEGKKEQNQESVVIRSLRRFRDTYFPNGGKVFKIRSTSAEDTGAEEPQPGLLDCLPVDVQFLIMTFLSPADICRLGATSQYWRAVVRDSLLWRYLLLRDMPYWSSIDHVTMPHLELLNAPLVNEDESLDDRKEGQDTDAKFDYMSEYLKGCPSCRQQWLPSRPAYQVVTSFLQALVPSSEPRYAMFGPGMEHLDVSLVTRLMHAPDVLPVSGTPHRQINGIGSGISYMFNNQHKFNILTLYSTNRAERERARVEHQSVSNKLFTFEGTDDSGFPIYNTTTQVQQVCQVVDGFIYVANAEPGRGGRESEVAQIRAVLSSVGASKSRPLLVLSCVSREELEAIRTSNQEITTDGNRARCRIPCVYMAETLGLPQLANPWMVQDTVAESLSGLLDGISWLLRCSGVNFYDGQVLKSRSALSLQFFDTRRRNIMAVSLSSTNLLLLIISALDWISTPGCAFLMVSDHMTSSAPLGPHFTECISRDQETFRCWWSPGTFHNLSAPGALTVFYLKKESPTSAWKECPAYIPDNRECFFDRNHTAIWVTYCMQLRSQNVTYYSEDDCFSVENIVRPDPPVSLNWTLLNVSPSGLSYDVMVNWEPPPSADVEMGWMRIEYEIQYKERNATNWETLKVQPHTQQTIYGLNIGREYEVHIRCRMKAFVKFGEFSESIFVQVTEMPSRDTVLPLTLILFFGIVGFLIFIMLIIVSQQHRLMMILLPPIPAPKIKGIDSELLKKGKLDELNFILSGEGMGGLPTYTSDFYRDEPWVEFIEVDSEDADAGEKEDNQGSDTQRLLGLPQSVSHHMRCNNNISFPEEDSGQVNCYDPDLSDQDTLMLMATLLPGQPEDGKSSDNVAERAPTPERSDRHTVQIQAAGSQTWVNTDFYAQVSNVMPSGGVVLSPGQQLRIQENSLAKEEETLKKGKVREGSEDTEEKKQKELQFHLLVVDPEGSGYTTESNAQQNSTPLGEGYQTILPPSQTKPAATVGSNQSPYILPDSLQPEFIAPVADYTVVQEVDSKHSLLVNPPPHQSPSPCMPQHPLKTLPAMPIGYITPDLLGNLSP</sequence>
<dbReference type="InterPro" id="IPR036116">
    <property type="entry name" value="FN3_sf"/>
</dbReference>
<evidence type="ECO:0000259" key="18">
    <source>
        <dbReference type="PROSITE" id="PS50181"/>
    </source>
</evidence>
<comment type="subcellular location">
    <subcellularLocation>
        <location evidence="1">Cell membrane</location>
        <topology evidence="1">Single-pass type I membrane protein</topology>
    </subcellularLocation>
    <subcellularLocation>
        <location evidence="2">Secreted</location>
    </subcellularLocation>
</comment>
<dbReference type="Proteomes" id="UP001187415">
    <property type="component" value="Unassembled WGS sequence"/>
</dbReference>
<gene>
    <name evidence="20" type="ORF">Q5P01_014333</name>
</gene>
<feature type="compositionally biased region" description="Polar residues" evidence="16">
    <location>
        <begin position="970"/>
        <end position="984"/>
    </location>
</feature>
<comment type="caution">
    <text evidence="20">The sequence shown here is derived from an EMBL/GenBank/DDBJ whole genome shotgun (WGS) entry which is preliminary data.</text>
</comment>
<dbReference type="Gene3D" id="3.40.50.300">
    <property type="entry name" value="P-loop containing nucleotide triphosphate hydrolases"/>
    <property type="match status" value="1"/>
</dbReference>
<accession>A0AA88MF83</accession>
<organism evidence="20 21">
    <name type="scientific">Channa striata</name>
    <name type="common">Snakehead murrel</name>
    <name type="synonym">Ophicephalus striatus</name>
    <dbReference type="NCBI Taxonomy" id="64152"/>
    <lineage>
        <taxon>Eukaryota</taxon>
        <taxon>Metazoa</taxon>
        <taxon>Chordata</taxon>
        <taxon>Craniata</taxon>
        <taxon>Vertebrata</taxon>
        <taxon>Euteleostomi</taxon>
        <taxon>Actinopterygii</taxon>
        <taxon>Neopterygii</taxon>
        <taxon>Teleostei</taxon>
        <taxon>Neoteleostei</taxon>
        <taxon>Acanthomorphata</taxon>
        <taxon>Anabantaria</taxon>
        <taxon>Anabantiformes</taxon>
        <taxon>Channoidei</taxon>
        <taxon>Channidae</taxon>
        <taxon>Channa</taxon>
    </lineage>
</organism>
<dbReference type="CDD" id="cd22085">
    <property type="entry name" value="F-box_FBXO4"/>
    <property type="match status" value="1"/>
</dbReference>
<feature type="region of interest" description="Disordered" evidence="16">
    <location>
        <begin position="838"/>
        <end position="864"/>
    </location>
</feature>
<dbReference type="GO" id="GO:0019005">
    <property type="term" value="C:SCF ubiquitin ligase complex"/>
    <property type="evidence" value="ECO:0007669"/>
    <property type="project" value="TreeGrafter"/>
</dbReference>
<reference evidence="20" key="1">
    <citation type="submission" date="2023-07" db="EMBL/GenBank/DDBJ databases">
        <title>Chromosome-level Genome Assembly of Striped Snakehead (Channa striata).</title>
        <authorList>
            <person name="Liu H."/>
        </authorList>
    </citation>
    <scope>NUCLEOTIDE SEQUENCE</scope>
    <source>
        <strain evidence="20">Gz</strain>
        <tissue evidence="20">Muscle</tissue>
    </source>
</reference>
<evidence type="ECO:0000256" key="5">
    <source>
        <dbReference type="ARBA" id="ARBA00022475"/>
    </source>
</evidence>
<dbReference type="SUPFAM" id="SSF81383">
    <property type="entry name" value="F-box domain"/>
    <property type="match status" value="1"/>
</dbReference>
<dbReference type="InterPro" id="IPR001810">
    <property type="entry name" value="F-box_dom"/>
</dbReference>
<dbReference type="Pfam" id="PF12772">
    <property type="entry name" value="GHBP"/>
    <property type="match status" value="1"/>
</dbReference>
<dbReference type="InterPro" id="IPR015152">
    <property type="entry name" value="Growth/epo_recpt_lig-bind"/>
</dbReference>
<dbReference type="PANTHER" id="PTHR16008:SF4">
    <property type="entry name" value="F-BOX ONLY PROTEIN 4"/>
    <property type="match status" value="1"/>
</dbReference>
<evidence type="ECO:0000313" key="20">
    <source>
        <dbReference type="EMBL" id="KAK2837121.1"/>
    </source>
</evidence>
<dbReference type="EMBL" id="JAUPFM010000011">
    <property type="protein sequence ID" value="KAK2837121.1"/>
    <property type="molecule type" value="Genomic_DNA"/>
</dbReference>
<comment type="similarity">
    <text evidence="3">Belongs to the type I cytokine receptor family. Type 1 subfamily.</text>
</comment>
<feature type="domain" description="F-box" evidence="18">
    <location>
        <begin position="49"/>
        <end position="95"/>
    </location>
</feature>
<dbReference type="SUPFAM" id="SSF49265">
    <property type="entry name" value="Fibronectin type III"/>
    <property type="match status" value="2"/>
</dbReference>
<keyword evidence="12 17" id="KW-0472">Membrane</keyword>
<dbReference type="PANTHER" id="PTHR16008">
    <property type="entry name" value="F-BOX ONLY PROTEIN 4"/>
    <property type="match status" value="1"/>
</dbReference>
<dbReference type="Pfam" id="PF12937">
    <property type="entry name" value="F-box-like"/>
    <property type="match status" value="1"/>
</dbReference>
<dbReference type="InterPro" id="IPR036047">
    <property type="entry name" value="F-box-like_dom_sf"/>
</dbReference>
<proteinExistence type="inferred from homology"/>
<feature type="domain" description="Fibronectin type-III" evidence="19">
    <location>
        <begin position="571"/>
        <end position="675"/>
    </location>
</feature>
<evidence type="ECO:0000256" key="13">
    <source>
        <dbReference type="ARBA" id="ARBA00023170"/>
    </source>
</evidence>
<evidence type="ECO:0000256" key="12">
    <source>
        <dbReference type="ARBA" id="ARBA00023136"/>
    </source>
</evidence>